<keyword evidence="3" id="KW-0274">FAD</keyword>
<keyword evidence="4" id="KW-0560">Oxidoreductase</keyword>
<keyword evidence="2" id="KW-0285">Flavoprotein</keyword>
<evidence type="ECO:0000256" key="4">
    <source>
        <dbReference type="ARBA" id="ARBA00023002"/>
    </source>
</evidence>
<feature type="non-terminal residue" evidence="6">
    <location>
        <position position="359"/>
    </location>
</feature>
<dbReference type="PANTHER" id="PTHR47356">
    <property type="entry name" value="FAD-DEPENDENT MONOOXYGENASE ASQG-RELATED"/>
    <property type="match status" value="1"/>
</dbReference>
<dbReference type="GO" id="GO:0004497">
    <property type="term" value="F:monooxygenase activity"/>
    <property type="evidence" value="ECO:0007669"/>
    <property type="project" value="InterPro"/>
</dbReference>
<evidence type="ECO:0000313" key="6">
    <source>
        <dbReference type="EMBL" id="KAG0007449.1"/>
    </source>
</evidence>
<dbReference type="GO" id="GO:0071949">
    <property type="term" value="F:FAD binding"/>
    <property type="evidence" value="ECO:0007669"/>
    <property type="project" value="InterPro"/>
</dbReference>
<dbReference type="AlphaFoldDB" id="A0A9P6SVS1"/>
<organism evidence="6 7">
    <name type="scientific">Entomortierella chlamydospora</name>
    <dbReference type="NCBI Taxonomy" id="101097"/>
    <lineage>
        <taxon>Eukaryota</taxon>
        <taxon>Fungi</taxon>
        <taxon>Fungi incertae sedis</taxon>
        <taxon>Mucoromycota</taxon>
        <taxon>Mortierellomycotina</taxon>
        <taxon>Mortierellomycetes</taxon>
        <taxon>Mortierellales</taxon>
        <taxon>Mortierellaceae</taxon>
        <taxon>Entomortierella</taxon>
    </lineage>
</organism>
<dbReference type="PRINTS" id="PR00420">
    <property type="entry name" value="RNGMNOXGNASE"/>
</dbReference>
<comment type="similarity">
    <text evidence="1">Belongs to the paxM FAD-dependent monooxygenase family.</text>
</comment>
<protein>
    <recommendedName>
        <fullName evidence="5">FAD-binding domain-containing protein</fullName>
    </recommendedName>
</protein>
<dbReference type="InterPro" id="IPR036188">
    <property type="entry name" value="FAD/NAD-bd_sf"/>
</dbReference>
<proteinExistence type="inferred from homology"/>
<gene>
    <name evidence="6" type="ORF">BGZ80_004643</name>
</gene>
<feature type="domain" description="FAD-binding" evidence="5">
    <location>
        <begin position="16"/>
        <end position="187"/>
    </location>
</feature>
<evidence type="ECO:0000256" key="1">
    <source>
        <dbReference type="ARBA" id="ARBA00007992"/>
    </source>
</evidence>
<evidence type="ECO:0000313" key="7">
    <source>
        <dbReference type="Proteomes" id="UP000703661"/>
    </source>
</evidence>
<feature type="domain" description="FAD-binding" evidence="5">
    <location>
        <begin position="314"/>
        <end position="359"/>
    </location>
</feature>
<evidence type="ECO:0000256" key="2">
    <source>
        <dbReference type="ARBA" id="ARBA00022630"/>
    </source>
</evidence>
<dbReference type="Proteomes" id="UP000703661">
    <property type="component" value="Unassembled WGS sequence"/>
</dbReference>
<dbReference type="Gene3D" id="3.50.50.60">
    <property type="entry name" value="FAD/NAD(P)-binding domain"/>
    <property type="match status" value="1"/>
</dbReference>
<evidence type="ECO:0000259" key="5">
    <source>
        <dbReference type="Pfam" id="PF01494"/>
    </source>
</evidence>
<dbReference type="SUPFAM" id="SSF51905">
    <property type="entry name" value="FAD/NAD(P)-binding domain"/>
    <property type="match status" value="1"/>
</dbReference>
<accession>A0A9P6SVS1</accession>
<reference evidence="6" key="1">
    <citation type="journal article" date="2020" name="Fungal Divers.">
        <title>Resolving the Mortierellaceae phylogeny through synthesis of multi-gene phylogenetics and phylogenomics.</title>
        <authorList>
            <person name="Vandepol N."/>
            <person name="Liber J."/>
            <person name="Desiro A."/>
            <person name="Na H."/>
            <person name="Kennedy M."/>
            <person name="Barry K."/>
            <person name="Grigoriev I.V."/>
            <person name="Miller A.N."/>
            <person name="O'Donnell K."/>
            <person name="Stajich J.E."/>
            <person name="Bonito G."/>
        </authorList>
    </citation>
    <scope>NUCLEOTIDE SEQUENCE</scope>
    <source>
        <strain evidence="6">NRRL 2769</strain>
    </source>
</reference>
<comment type="caution">
    <text evidence="6">The sequence shown here is derived from an EMBL/GenBank/DDBJ whole genome shotgun (WGS) entry which is preliminary data.</text>
</comment>
<sequence>MSDPKTYRAPTPSNPKIIIAGAGLGGLTLAILLEKASIDYEILERATTLKPFGSAIALAPNLMPLLEQLGLYDGLKDISLECMRSGIYRDSPDGKGLDLLSHTDVSAFEGLSGYSSVIMSRPDLHALLLSHVPSHKIHLGKRVLSMSQSNENGVLVRTSDGSTHECDILVGCDGAYSGVRQSLYSLMKKERCLPSSDGEDMKVCDMSILGTTNPIDPSIMPLSKDGFARCDTVLGYKSSYSWRYFEVPGNRICWRVNVQLQSQSFVQSDAFKDSDWGSESGGSIEEDWRAFKLPLGLDNSYITIGDLINSTEGDNITKVILEEKLYTTWHHGRTVLMGDACHKMLPNAGRGAVNAMLDA</sequence>
<name>A0A9P6SVS1_9FUNG</name>
<dbReference type="InterPro" id="IPR002938">
    <property type="entry name" value="FAD-bd"/>
</dbReference>
<dbReference type="InterPro" id="IPR050562">
    <property type="entry name" value="FAD_mOase_fung"/>
</dbReference>
<dbReference type="Pfam" id="PF01494">
    <property type="entry name" value="FAD_binding_3"/>
    <property type="match status" value="2"/>
</dbReference>
<dbReference type="EMBL" id="JAAAID010002347">
    <property type="protein sequence ID" value="KAG0007449.1"/>
    <property type="molecule type" value="Genomic_DNA"/>
</dbReference>
<keyword evidence="7" id="KW-1185">Reference proteome</keyword>
<dbReference type="PANTHER" id="PTHR47356:SF2">
    <property type="entry name" value="FAD-BINDING DOMAIN-CONTAINING PROTEIN-RELATED"/>
    <property type="match status" value="1"/>
</dbReference>
<evidence type="ECO:0000256" key="3">
    <source>
        <dbReference type="ARBA" id="ARBA00022827"/>
    </source>
</evidence>